<dbReference type="AlphaFoldDB" id="A0A841QHR2"/>
<name>A0A841QHR2_9PROT</name>
<dbReference type="Proteomes" id="UP000578000">
    <property type="component" value="Unassembled WGS sequence"/>
</dbReference>
<dbReference type="Gene3D" id="3.20.20.80">
    <property type="entry name" value="Glycosidases"/>
    <property type="match status" value="1"/>
</dbReference>
<organism evidence="1 2">
    <name type="scientific">Acetobacter lovaniensis</name>
    <dbReference type="NCBI Taxonomy" id="104100"/>
    <lineage>
        <taxon>Bacteria</taxon>
        <taxon>Pseudomonadati</taxon>
        <taxon>Pseudomonadota</taxon>
        <taxon>Alphaproteobacteria</taxon>
        <taxon>Acetobacterales</taxon>
        <taxon>Acetobacteraceae</taxon>
        <taxon>Acetobacter</taxon>
    </lineage>
</organism>
<dbReference type="InterPro" id="IPR001360">
    <property type="entry name" value="Glyco_hydro_1"/>
</dbReference>
<evidence type="ECO:0000313" key="2">
    <source>
        <dbReference type="Proteomes" id="UP000578000"/>
    </source>
</evidence>
<sequence>MTRHRQRTKALSRRGFLSDTTCNLLASASFSHAEHHSASLTLPFLWEAATSSGYQTEGNSTNTDIWILEQVNGTIFKEHSDNANDFYARYHQDIALSASLGLNSFQFSIE</sequence>
<dbReference type="Pfam" id="PF00232">
    <property type="entry name" value="Glyco_hydro_1"/>
    <property type="match status" value="1"/>
</dbReference>
<proteinExistence type="predicted"/>
<keyword evidence="2" id="KW-1185">Reference proteome</keyword>
<gene>
    <name evidence="1" type="ORF">HNR55_003272</name>
</gene>
<evidence type="ECO:0000313" key="1">
    <source>
        <dbReference type="EMBL" id="MBB6458659.1"/>
    </source>
</evidence>
<protein>
    <submittedName>
        <fullName evidence="1">Uncharacterized protein</fullName>
    </submittedName>
</protein>
<dbReference type="SUPFAM" id="SSF51445">
    <property type="entry name" value="(Trans)glycosidases"/>
    <property type="match status" value="1"/>
</dbReference>
<reference evidence="1 2" key="1">
    <citation type="submission" date="2020-08" db="EMBL/GenBank/DDBJ databases">
        <title>Genomic Encyclopedia of Type Strains, Phase IV (KMG-IV): sequencing the most valuable type-strain genomes for metagenomic binning, comparative biology and taxonomic classification.</title>
        <authorList>
            <person name="Goeker M."/>
        </authorList>
    </citation>
    <scope>NUCLEOTIDE SEQUENCE [LARGE SCALE GENOMIC DNA]</scope>
    <source>
        <strain evidence="1 2">DSM 4491</strain>
    </source>
</reference>
<dbReference type="EMBL" id="JACHIE010000026">
    <property type="protein sequence ID" value="MBB6458659.1"/>
    <property type="molecule type" value="Genomic_DNA"/>
</dbReference>
<dbReference type="GO" id="GO:0004553">
    <property type="term" value="F:hydrolase activity, hydrolyzing O-glycosyl compounds"/>
    <property type="evidence" value="ECO:0007669"/>
    <property type="project" value="InterPro"/>
</dbReference>
<comment type="caution">
    <text evidence="1">The sequence shown here is derived from an EMBL/GenBank/DDBJ whole genome shotgun (WGS) entry which is preliminary data.</text>
</comment>
<dbReference type="GO" id="GO:0005975">
    <property type="term" value="P:carbohydrate metabolic process"/>
    <property type="evidence" value="ECO:0007669"/>
    <property type="project" value="InterPro"/>
</dbReference>
<accession>A0A841QHR2</accession>
<dbReference type="InterPro" id="IPR017853">
    <property type="entry name" value="GH"/>
</dbReference>